<evidence type="ECO:0000313" key="2">
    <source>
        <dbReference type="Proteomes" id="UP001519332"/>
    </source>
</evidence>
<comment type="caution">
    <text evidence="1">The sequence shown here is derived from an EMBL/GenBank/DDBJ whole genome shotgun (WGS) entry which is preliminary data.</text>
</comment>
<keyword evidence="2" id="KW-1185">Reference proteome</keyword>
<evidence type="ECO:0000313" key="1">
    <source>
        <dbReference type="EMBL" id="MBP2320287.1"/>
    </source>
</evidence>
<dbReference type="Proteomes" id="UP001519332">
    <property type="component" value="Unassembled WGS sequence"/>
</dbReference>
<name>A0ABS4T7A3_9PSEU</name>
<reference evidence="1 2" key="1">
    <citation type="submission" date="2021-03" db="EMBL/GenBank/DDBJ databases">
        <title>Sequencing the genomes of 1000 actinobacteria strains.</title>
        <authorList>
            <person name="Klenk H.-P."/>
        </authorList>
    </citation>
    <scope>NUCLEOTIDE SEQUENCE [LARGE SCALE GENOMIC DNA]</scope>
    <source>
        <strain evidence="1 2">DSM 46670</strain>
    </source>
</reference>
<sequence>MASEETYEARLTHVEQEVRLARSDAAAARVLAQRCDRDVESFGDKLAVQKTLIEAVRETQVTHGQTLTEHGHQLKSLTAEVREGFARQAVGQAQITALLDRIIDNKY</sequence>
<proteinExistence type="predicted"/>
<organism evidence="1 2">
    <name type="scientific">Kibdelosporangium banguiense</name>
    <dbReference type="NCBI Taxonomy" id="1365924"/>
    <lineage>
        <taxon>Bacteria</taxon>
        <taxon>Bacillati</taxon>
        <taxon>Actinomycetota</taxon>
        <taxon>Actinomycetes</taxon>
        <taxon>Pseudonocardiales</taxon>
        <taxon>Pseudonocardiaceae</taxon>
        <taxon>Kibdelosporangium</taxon>
    </lineage>
</organism>
<gene>
    <name evidence="1" type="ORF">JOF56_000672</name>
</gene>
<protein>
    <submittedName>
        <fullName evidence="1">Phage-related baseplate assembly protein</fullName>
    </submittedName>
</protein>
<accession>A0ABS4T7A3</accession>
<dbReference type="RefSeq" id="WP_209634248.1">
    <property type="nucleotide sequence ID" value="NZ_JAGINW010000001.1"/>
</dbReference>
<dbReference type="EMBL" id="JAGINW010000001">
    <property type="protein sequence ID" value="MBP2320287.1"/>
    <property type="molecule type" value="Genomic_DNA"/>
</dbReference>